<dbReference type="OrthoDB" id="6743392at2759"/>
<name>A0A034WF69_BACDO</name>
<feature type="region of interest" description="Disordered" evidence="1">
    <location>
        <begin position="93"/>
        <end position="172"/>
    </location>
</feature>
<keyword evidence="2" id="KW-0732">Signal</keyword>
<evidence type="ECO:0000256" key="2">
    <source>
        <dbReference type="SAM" id="SignalP"/>
    </source>
</evidence>
<feature type="compositionally biased region" description="Low complexity" evidence="1">
    <location>
        <begin position="109"/>
        <end position="155"/>
    </location>
</feature>
<dbReference type="Pfam" id="PF16086">
    <property type="entry name" value="DUF4816"/>
    <property type="match status" value="1"/>
</dbReference>
<proteinExistence type="predicted"/>
<feature type="compositionally biased region" description="Basic residues" evidence="1">
    <location>
        <begin position="156"/>
        <end position="165"/>
    </location>
</feature>
<organism evidence="3">
    <name type="scientific">Bactrocera dorsalis</name>
    <name type="common">Oriental fruit fly</name>
    <name type="synonym">Dacus dorsalis</name>
    <dbReference type="NCBI Taxonomy" id="27457"/>
    <lineage>
        <taxon>Eukaryota</taxon>
        <taxon>Metazoa</taxon>
        <taxon>Ecdysozoa</taxon>
        <taxon>Arthropoda</taxon>
        <taxon>Hexapoda</taxon>
        <taxon>Insecta</taxon>
        <taxon>Pterygota</taxon>
        <taxon>Neoptera</taxon>
        <taxon>Endopterygota</taxon>
        <taxon>Diptera</taxon>
        <taxon>Brachycera</taxon>
        <taxon>Muscomorpha</taxon>
        <taxon>Tephritoidea</taxon>
        <taxon>Tephritidae</taxon>
        <taxon>Bactrocera</taxon>
        <taxon>Bactrocera</taxon>
    </lineage>
</organism>
<dbReference type="InterPro" id="IPR032134">
    <property type="entry name" value="DUF4816"/>
</dbReference>
<protein>
    <submittedName>
        <fullName evidence="3">Uncharacterized protein</fullName>
    </submittedName>
</protein>
<feature type="signal peptide" evidence="2">
    <location>
        <begin position="1"/>
        <end position="27"/>
    </location>
</feature>
<evidence type="ECO:0000313" key="3">
    <source>
        <dbReference type="EMBL" id="JAC53349.1"/>
    </source>
</evidence>
<reference evidence="3" key="1">
    <citation type="journal article" date="2014" name="BMC Genomics">
        <title>Characterizing the developmental transcriptome of the oriental fruit fly, Bactrocera dorsalis (Diptera: Tephritidae) through comparative genomic analysis with Drosophila melanogaster utilizing modENCODE datasets.</title>
        <authorList>
            <person name="Geib S.M."/>
            <person name="Calla B."/>
            <person name="Hall B."/>
            <person name="Hou S."/>
            <person name="Manoukis N.C."/>
        </authorList>
    </citation>
    <scope>NUCLEOTIDE SEQUENCE</scope>
    <source>
        <strain evidence="3">Punador</strain>
    </source>
</reference>
<dbReference type="EMBL" id="GAKP01005603">
    <property type="protein sequence ID" value="JAC53349.1"/>
    <property type="molecule type" value="Transcribed_RNA"/>
</dbReference>
<feature type="chain" id="PRO_5001562607" evidence="2">
    <location>
        <begin position="28"/>
        <end position="172"/>
    </location>
</feature>
<dbReference type="AlphaFoldDB" id="A0A034WF69"/>
<accession>A0A034WF69</accession>
<evidence type="ECO:0000256" key="1">
    <source>
        <dbReference type="SAM" id="MobiDB-lite"/>
    </source>
</evidence>
<sequence>MDSKLAAYIGLGTALFIIALLGTPCTAHSSSQTTVVQHSTSSDPAADGFWKRNVDWKSRWVKYWRPKAIYVPIWKKVWTPVVQNEWVPLPKVPPGWEVRKDGVSDSTNSGWKSSSSYVKDSSSSSSGLRTGKSYSGWSSGSSSSYGSSYSSSGSRGWKKGVKRTRVREVNVD</sequence>